<evidence type="ECO:0000256" key="7">
    <source>
        <dbReference type="ARBA" id="ARBA00023136"/>
    </source>
</evidence>
<evidence type="ECO:0000259" key="12">
    <source>
        <dbReference type="PROSITE" id="PS50213"/>
    </source>
</evidence>
<feature type="chain" id="PRO_5025599244" description="FAS1 domain-containing protein" evidence="11">
    <location>
        <begin position="19"/>
        <end position="435"/>
    </location>
</feature>
<feature type="signal peptide" evidence="11">
    <location>
        <begin position="1"/>
        <end position="18"/>
    </location>
</feature>
<evidence type="ECO:0000256" key="3">
    <source>
        <dbReference type="ARBA" id="ARBA00022475"/>
    </source>
</evidence>
<dbReference type="AlphaFoldDB" id="A0A6A6LJ64"/>
<accession>A0A6A6LJ64</accession>
<evidence type="ECO:0000313" key="13">
    <source>
        <dbReference type="EMBL" id="KAF2300587.1"/>
    </source>
</evidence>
<keyword evidence="4" id="KW-0336">GPI-anchor</keyword>
<comment type="caution">
    <text evidence="13">The sequence shown here is derived from an EMBL/GenBank/DDBJ whole genome shotgun (WGS) entry which is preliminary data.</text>
</comment>
<feature type="region of interest" description="Disordered" evidence="10">
    <location>
        <begin position="181"/>
        <end position="200"/>
    </location>
</feature>
<feature type="compositionally biased region" description="Pro residues" evidence="10">
    <location>
        <begin position="181"/>
        <end position="190"/>
    </location>
</feature>
<feature type="domain" description="FAS1" evidence="12">
    <location>
        <begin position="265"/>
        <end position="407"/>
    </location>
</feature>
<dbReference type="GO" id="GO:0005886">
    <property type="term" value="C:plasma membrane"/>
    <property type="evidence" value="ECO:0007669"/>
    <property type="project" value="UniProtKB-SubCell"/>
</dbReference>
<dbReference type="GO" id="GO:0098552">
    <property type="term" value="C:side of membrane"/>
    <property type="evidence" value="ECO:0007669"/>
    <property type="project" value="UniProtKB-KW"/>
</dbReference>
<keyword evidence="4" id="KW-0449">Lipoprotein</keyword>
<dbReference type="PANTHER" id="PTHR32077:SF85">
    <property type="entry name" value="FAS1 DOMAIN-CONTAINING PROTEIN"/>
    <property type="match status" value="1"/>
</dbReference>
<dbReference type="Proteomes" id="UP000467840">
    <property type="component" value="Chromosome 4"/>
</dbReference>
<keyword evidence="3" id="KW-1003">Cell membrane</keyword>
<comment type="subcellular location">
    <subcellularLocation>
        <location evidence="1">Cell membrane</location>
        <topology evidence="1">Lipid-anchor</topology>
        <topology evidence="1">GPI-anchor</topology>
    </subcellularLocation>
</comment>
<dbReference type="GO" id="GO:0009834">
    <property type="term" value="P:plant-type secondary cell wall biogenesis"/>
    <property type="evidence" value="ECO:0007669"/>
    <property type="project" value="UniProtKB-ARBA"/>
</dbReference>
<reference evidence="13 14" key="1">
    <citation type="journal article" date="2020" name="Mol. Plant">
        <title>The Chromosome-Based Rubber Tree Genome Provides New Insights into Spurge Genome Evolution and Rubber Biosynthesis.</title>
        <authorList>
            <person name="Liu J."/>
            <person name="Shi C."/>
            <person name="Shi C.C."/>
            <person name="Li W."/>
            <person name="Zhang Q.J."/>
            <person name="Zhang Y."/>
            <person name="Li K."/>
            <person name="Lu H.F."/>
            <person name="Shi C."/>
            <person name="Zhu S.T."/>
            <person name="Xiao Z.Y."/>
            <person name="Nan H."/>
            <person name="Yue Y."/>
            <person name="Zhu X.G."/>
            <person name="Wu Y."/>
            <person name="Hong X.N."/>
            <person name="Fan G.Y."/>
            <person name="Tong Y."/>
            <person name="Zhang D."/>
            <person name="Mao C.L."/>
            <person name="Liu Y.L."/>
            <person name="Hao S.J."/>
            <person name="Liu W.Q."/>
            <person name="Lv M.Q."/>
            <person name="Zhang H.B."/>
            <person name="Liu Y."/>
            <person name="Hu-Tang G.R."/>
            <person name="Wang J.P."/>
            <person name="Wang J.H."/>
            <person name="Sun Y.H."/>
            <person name="Ni S.B."/>
            <person name="Chen W.B."/>
            <person name="Zhang X.C."/>
            <person name="Jiao Y.N."/>
            <person name="Eichler E.E."/>
            <person name="Li G.H."/>
            <person name="Liu X."/>
            <person name="Gao L.Z."/>
        </authorList>
    </citation>
    <scope>NUCLEOTIDE SEQUENCE [LARGE SCALE GENOMIC DNA]</scope>
    <source>
        <strain evidence="14">cv. GT1</strain>
        <tissue evidence="13">Leaf</tissue>
    </source>
</reference>
<evidence type="ECO:0000313" key="14">
    <source>
        <dbReference type="Proteomes" id="UP000467840"/>
    </source>
</evidence>
<dbReference type="Pfam" id="PF02469">
    <property type="entry name" value="Fasciclin"/>
    <property type="match status" value="2"/>
</dbReference>
<dbReference type="InterPro" id="IPR000782">
    <property type="entry name" value="FAS1_domain"/>
</dbReference>
<dbReference type="EMBL" id="JAAGAX010000010">
    <property type="protein sequence ID" value="KAF2300587.1"/>
    <property type="molecule type" value="Genomic_DNA"/>
</dbReference>
<sequence>MVAKFLLFFLLYCTTALAQGPAAAPAPAGPTNVTKILEKAGQFTVFIRLLKATQEDVTLNGQLNNTNNGITMFAPSDSAFQSLKTGTLNSINDQEKAELVQFHVIPTYLSSSQFQTVSNPVTTQAGSGDRFQLNVTTTGNAVNISTGLTNTSVSGTVYTDGQLAIYQVDKVLLPIDIFTPKPPPPAPAPEIPEKKKAKSAESPIVPKDISGAVTFIVSNNVVFFGVAQSPAASPAQGPVAASPPPPVITQPPAASPAQPASVTAPTNVTKILEKDGHFTVFIRLLKSTQEENHLLTVLNNSNNGLTIFAPSDGSFSSLKSGTLNSLTDEEKSELVKFHVIPTFLSTSQFQTVSNPVGTEAGSGGRVALNITTYPNSVNITTGLTNTSISGTVYTDNQLAIYRVDKVLLPMDILLPSLQLQHQDQHQRKSPRRRPL</sequence>
<dbReference type="InterPro" id="IPR045003">
    <property type="entry name" value="FLA_A"/>
</dbReference>
<gene>
    <name evidence="13" type="ORF">GH714_014190</name>
</gene>
<feature type="domain" description="FAS1" evidence="12">
    <location>
        <begin position="30"/>
        <end position="172"/>
    </location>
</feature>
<dbReference type="Gene3D" id="2.30.180.10">
    <property type="entry name" value="FAS1 domain"/>
    <property type="match status" value="2"/>
</dbReference>
<keyword evidence="14" id="KW-1185">Reference proteome</keyword>
<evidence type="ECO:0000256" key="1">
    <source>
        <dbReference type="ARBA" id="ARBA00004609"/>
    </source>
</evidence>
<evidence type="ECO:0000256" key="8">
    <source>
        <dbReference type="ARBA" id="ARBA00023180"/>
    </source>
</evidence>
<keyword evidence="6" id="KW-0654">Proteoglycan</keyword>
<dbReference type="InterPro" id="IPR036378">
    <property type="entry name" value="FAS1_dom_sf"/>
</dbReference>
<keyword evidence="5 11" id="KW-0732">Signal</keyword>
<organism evidence="13 14">
    <name type="scientific">Hevea brasiliensis</name>
    <name type="common">Para rubber tree</name>
    <name type="synonym">Siphonia brasiliensis</name>
    <dbReference type="NCBI Taxonomy" id="3981"/>
    <lineage>
        <taxon>Eukaryota</taxon>
        <taxon>Viridiplantae</taxon>
        <taxon>Streptophyta</taxon>
        <taxon>Embryophyta</taxon>
        <taxon>Tracheophyta</taxon>
        <taxon>Spermatophyta</taxon>
        <taxon>Magnoliopsida</taxon>
        <taxon>eudicotyledons</taxon>
        <taxon>Gunneridae</taxon>
        <taxon>Pentapetalae</taxon>
        <taxon>rosids</taxon>
        <taxon>fabids</taxon>
        <taxon>Malpighiales</taxon>
        <taxon>Euphorbiaceae</taxon>
        <taxon>Crotonoideae</taxon>
        <taxon>Micrandreae</taxon>
        <taxon>Hevea</taxon>
    </lineage>
</organism>
<dbReference type="SMART" id="SM00554">
    <property type="entry name" value="FAS1"/>
    <property type="match status" value="2"/>
</dbReference>
<proteinExistence type="inferred from homology"/>
<evidence type="ECO:0000256" key="5">
    <source>
        <dbReference type="ARBA" id="ARBA00022729"/>
    </source>
</evidence>
<dbReference type="SUPFAM" id="SSF82153">
    <property type="entry name" value="FAS1 domain"/>
    <property type="match status" value="2"/>
</dbReference>
<evidence type="ECO:0000256" key="10">
    <source>
        <dbReference type="SAM" id="MobiDB-lite"/>
    </source>
</evidence>
<comment type="function">
    <text evidence="9">May be a cell surface adhesion protein.</text>
</comment>
<evidence type="ECO:0000256" key="4">
    <source>
        <dbReference type="ARBA" id="ARBA00022622"/>
    </source>
</evidence>
<evidence type="ECO:0000256" key="2">
    <source>
        <dbReference type="ARBA" id="ARBA00007843"/>
    </source>
</evidence>
<dbReference type="FunFam" id="2.30.180.10:FF:000006">
    <property type="entry name" value="Fasciclin-like arabinogalactan protein 11"/>
    <property type="match status" value="1"/>
</dbReference>
<keyword evidence="7" id="KW-0472">Membrane</keyword>
<evidence type="ECO:0000256" key="9">
    <source>
        <dbReference type="ARBA" id="ARBA00024686"/>
    </source>
</evidence>
<comment type="similarity">
    <text evidence="2">Belongs to the fasciclin-like AGP family.</text>
</comment>
<protein>
    <recommendedName>
        <fullName evidence="12">FAS1 domain-containing protein</fullName>
    </recommendedName>
</protein>
<evidence type="ECO:0000256" key="11">
    <source>
        <dbReference type="SAM" id="SignalP"/>
    </source>
</evidence>
<keyword evidence="8" id="KW-0325">Glycoprotein</keyword>
<name>A0A6A6LJ64_HEVBR</name>
<dbReference type="PANTHER" id="PTHR32077">
    <property type="entry name" value="FASCICLIN-LIKE ARABINOGALACTAN PROTEIN"/>
    <property type="match status" value="1"/>
</dbReference>
<dbReference type="FunFam" id="2.30.180.10:FF:000040">
    <property type="entry name" value="Fasciclin-like AGP 6"/>
    <property type="match status" value="1"/>
</dbReference>
<evidence type="ECO:0000256" key="6">
    <source>
        <dbReference type="ARBA" id="ARBA00022974"/>
    </source>
</evidence>
<dbReference type="PROSITE" id="PS50213">
    <property type="entry name" value="FAS1"/>
    <property type="match status" value="2"/>
</dbReference>